<dbReference type="SUPFAM" id="SSF56425">
    <property type="entry name" value="Succinate dehydrogenase/fumarate reductase flavoprotein, catalytic domain"/>
    <property type="match status" value="1"/>
</dbReference>
<evidence type="ECO:0000256" key="5">
    <source>
        <dbReference type="ARBA" id="ARBA00022827"/>
    </source>
</evidence>
<dbReference type="Pfam" id="PF00890">
    <property type="entry name" value="FAD_binding_2"/>
    <property type="match status" value="1"/>
</dbReference>
<protein>
    <submittedName>
        <fullName evidence="9">Flavocytochrome c</fullName>
    </submittedName>
</protein>
<gene>
    <name evidence="9" type="ORF">ADH67_01795</name>
</gene>
<evidence type="ECO:0000313" key="9">
    <source>
        <dbReference type="EMBL" id="OXE51053.1"/>
    </source>
</evidence>
<feature type="signal peptide" evidence="7">
    <location>
        <begin position="1"/>
        <end position="21"/>
    </location>
</feature>
<dbReference type="Gene3D" id="3.90.700.10">
    <property type="entry name" value="Succinate dehydrogenase/fumarate reductase flavoprotein, catalytic domain"/>
    <property type="match status" value="1"/>
</dbReference>
<dbReference type="InterPro" id="IPR050315">
    <property type="entry name" value="FAD-oxidoreductase_2"/>
</dbReference>
<name>A0A227KRC2_9BURK</name>
<accession>A0A227KRC2</accession>
<dbReference type="Proteomes" id="UP000214610">
    <property type="component" value="Unassembled WGS sequence"/>
</dbReference>
<dbReference type="GeneID" id="78363255"/>
<feature type="domain" description="FMN-binding" evidence="8">
    <location>
        <begin position="37"/>
        <end position="111"/>
    </location>
</feature>
<comment type="similarity">
    <text evidence="3">Belongs to the FAD-dependent oxidoreductase 2 family. FRD/SDH subfamily.</text>
</comment>
<evidence type="ECO:0000256" key="6">
    <source>
        <dbReference type="ARBA" id="ARBA00023002"/>
    </source>
</evidence>
<sequence>MKFFRLNKAAALIVVLTSSSAAVGALTSGTYETTGKGNNGPVVVQTTIENSQIKDIKVLKNSETPMIGETAIQQLPSKIIASQSLAIDGLAGATNTSNALKNAVREALDKAGGSEKDLKPVALNKQDAVPNKDESTDLVVVGAGGSGMAAAIQGKERGLNVILVEKLPMIGGTTALSSTAFNAGGSKVQMALEKPYTAEDYYKKLKGKGPDDASLKNLAELSGPTTDWLVNMGADLGRVINGSQHTPKDGGALGSMLVPVMKKKMDSLGIEPRVSTKAEELYVKDGRVAGVKVKNDNGTYTIYAKAVVLATGGFASNPKLVEKYTPMWAGYPSTASRGATGDGLEMAQKVGAGLAQMEKSGPQTVAYDTGHGAVSLTNVRYNGAILVNTDGKRFVNELALTPILGKAIKDQQGGHAYLIFDQASIDRAALMKKYKEAGYFVEAATVPELAAKLGISAANLEKTVERYRQGMYKGVDEEFGRKDSRFSRIDKAPYYGAKISPASQTTYGGIKIDLKGRALTPEGKVIPGLYASGEAAAQYGQGVSIGVILGKLAADSAADDIANVK</sequence>
<evidence type="ECO:0000256" key="2">
    <source>
        <dbReference type="ARBA" id="ARBA00001974"/>
    </source>
</evidence>
<dbReference type="InterPro" id="IPR007329">
    <property type="entry name" value="FMN-bd"/>
</dbReference>
<organism evidence="9 10">
    <name type="scientific">Turicimonas muris</name>
    <dbReference type="NCBI Taxonomy" id="1796652"/>
    <lineage>
        <taxon>Bacteria</taxon>
        <taxon>Pseudomonadati</taxon>
        <taxon>Pseudomonadota</taxon>
        <taxon>Betaproteobacteria</taxon>
        <taxon>Burkholderiales</taxon>
        <taxon>Sutterellaceae</taxon>
        <taxon>Turicimonas</taxon>
    </lineage>
</organism>
<dbReference type="GO" id="GO:0016020">
    <property type="term" value="C:membrane"/>
    <property type="evidence" value="ECO:0007669"/>
    <property type="project" value="InterPro"/>
</dbReference>
<evidence type="ECO:0000256" key="4">
    <source>
        <dbReference type="ARBA" id="ARBA00022630"/>
    </source>
</evidence>
<dbReference type="Pfam" id="PF04205">
    <property type="entry name" value="FMN_bind"/>
    <property type="match status" value="1"/>
</dbReference>
<dbReference type="AlphaFoldDB" id="A0A227KRC2"/>
<dbReference type="PRINTS" id="PR00368">
    <property type="entry name" value="FADPNR"/>
</dbReference>
<proteinExistence type="inferred from homology"/>
<comment type="cofactor">
    <cofactor evidence="2">
        <name>FAD</name>
        <dbReference type="ChEBI" id="CHEBI:57692"/>
    </cofactor>
</comment>
<dbReference type="PANTHER" id="PTHR43400:SF7">
    <property type="entry name" value="FAD-DEPENDENT OXIDOREDUCTASE 2 FAD BINDING DOMAIN-CONTAINING PROTEIN"/>
    <property type="match status" value="1"/>
</dbReference>
<dbReference type="GO" id="GO:0016491">
    <property type="term" value="F:oxidoreductase activity"/>
    <property type="evidence" value="ECO:0007669"/>
    <property type="project" value="UniProtKB-KW"/>
</dbReference>
<evidence type="ECO:0000256" key="7">
    <source>
        <dbReference type="SAM" id="SignalP"/>
    </source>
</evidence>
<evidence type="ECO:0000256" key="1">
    <source>
        <dbReference type="ARBA" id="ARBA00001917"/>
    </source>
</evidence>
<evidence type="ECO:0000256" key="3">
    <source>
        <dbReference type="ARBA" id="ARBA00008040"/>
    </source>
</evidence>
<dbReference type="GO" id="GO:0010181">
    <property type="term" value="F:FMN binding"/>
    <property type="evidence" value="ECO:0007669"/>
    <property type="project" value="InterPro"/>
</dbReference>
<keyword evidence="6" id="KW-0560">Oxidoreductase</keyword>
<reference evidence="10" key="1">
    <citation type="submission" date="2017-05" db="EMBL/GenBank/DDBJ databases">
        <title>Improved OligoMM genomes.</title>
        <authorList>
            <person name="Garzetti D."/>
        </authorList>
    </citation>
    <scope>NUCLEOTIDE SEQUENCE [LARGE SCALE GENOMIC DNA]</scope>
    <source>
        <strain evidence="10">YL45</strain>
    </source>
</reference>
<feature type="chain" id="PRO_5011253025" evidence="7">
    <location>
        <begin position="22"/>
        <end position="565"/>
    </location>
</feature>
<dbReference type="EMBL" id="NHMP01000001">
    <property type="protein sequence ID" value="OXE51053.1"/>
    <property type="molecule type" value="Genomic_DNA"/>
</dbReference>
<dbReference type="Gene3D" id="3.50.50.60">
    <property type="entry name" value="FAD/NAD(P)-binding domain"/>
    <property type="match status" value="1"/>
</dbReference>
<dbReference type="SUPFAM" id="SSF51905">
    <property type="entry name" value="FAD/NAD(P)-binding domain"/>
    <property type="match status" value="1"/>
</dbReference>
<keyword evidence="7" id="KW-0732">Signal</keyword>
<dbReference type="Gene3D" id="3.90.1010.20">
    <property type="match status" value="1"/>
</dbReference>
<dbReference type="SMART" id="SM00900">
    <property type="entry name" value="FMN_bind"/>
    <property type="match status" value="1"/>
</dbReference>
<dbReference type="InterPro" id="IPR036188">
    <property type="entry name" value="FAD/NAD-bd_sf"/>
</dbReference>
<dbReference type="RefSeq" id="WP_066591094.1">
    <property type="nucleotide sequence ID" value="NZ_CAMTQL010000016.1"/>
</dbReference>
<keyword evidence="10" id="KW-1185">Reference proteome</keyword>
<keyword evidence="4" id="KW-0285">Flavoprotein</keyword>
<comment type="caution">
    <text evidence="9">The sequence shown here is derived from an EMBL/GenBank/DDBJ whole genome shotgun (WGS) entry which is preliminary data.</text>
</comment>
<dbReference type="PANTHER" id="PTHR43400">
    <property type="entry name" value="FUMARATE REDUCTASE"/>
    <property type="match status" value="1"/>
</dbReference>
<evidence type="ECO:0000259" key="8">
    <source>
        <dbReference type="SMART" id="SM00900"/>
    </source>
</evidence>
<keyword evidence="5" id="KW-0274">FAD</keyword>
<dbReference type="InterPro" id="IPR003953">
    <property type="entry name" value="FAD-dep_OxRdtase_2_FAD-bd"/>
</dbReference>
<comment type="cofactor">
    <cofactor evidence="1">
        <name>FMN</name>
        <dbReference type="ChEBI" id="CHEBI:58210"/>
    </cofactor>
</comment>
<dbReference type="InterPro" id="IPR027477">
    <property type="entry name" value="Succ_DH/fumarate_Rdtase_cat_sf"/>
</dbReference>
<evidence type="ECO:0000313" key="10">
    <source>
        <dbReference type="Proteomes" id="UP000214610"/>
    </source>
</evidence>